<evidence type="ECO:0000313" key="11">
    <source>
        <dbReference type="EMBL" id="KVW96198.1"/>
    </source>
</evidence>
<evidence type="ECO:0000313" key="12">
    <source>
        <dbReference type="Proteomes" id="UP000064243"/>
    </source>
</evidence>
<evidence type="ECO:0000256" key="10">
    <source>
        <dbReference type="ARBA" id="ARBA00047785"/>
    </source>
</evidence>
<dbReference type="Pfam" id="PF13444">
    <property type="entry name" value="Acetyltransf_5"/>
    <property type="match status" value="1"/>
</dbReference>
<keyword evidence="5" id="KW-0012">Acyltransferase</keyword>
<sequence length="249" mass="27842">MLDVRSTVQPVPASRYHLSLAVDDSEIREAQRLRYQVFAEEMGARLSTALPGHDTDLYDPFCDHLLVRELASGEVVGTYRILPPDAARRVGSYYSEQEFDLTRLNFLRPRMAELGRSCVHPAHRSGAVIARLWMGLADYMTRYGYEYVVGCASIGMADGGHIAASVHRQLCESHLAPIEWHAAPRDRLPVESLDDGQNAALPPLIKGYTRLGAMVCGEPAWDPDFNTADLLMLLPMAQLNRSYARRFIP</sequence>
<dbReference type="Gene3D" id="3.40.630.30">
    <property type="match status" value="1"/>
</dbReference>
<keyword evidence="12" id="KW-1185">Reference proteome</keyword>
<evidence type="ECO:0000256" key="3">
    <source>
        <dbReference type="ARBA" id="ARBA00022679"/>
    </source>
</evidence>
<evidence type="ECO:0000256" key="4">
    <source>
        <dbReference type="ARBA" id="ARBA00023098"/>
    </source>
</evidence>
<dbReference type="PANTHER" id="PTHR37323">
    <property type="entry name" value="GCN5-RELATED N-ACETYLTRANSFERASE"/>
    <property type="match status" value="1"/>
</dbReference>
<name>A0A125BCQ0_THIDE</name>
<dbReference type="PATRIC" id="fig|36861.3.peg.1213"/>
<evidence type="ECO:0000256" key="8">
    <source>
        <dbReference type="ARBA" id="ARBA00039866"/>
    </source>
</evidence>
<keyword evidence="3" id="KW-0808">Transferase</keyword>
<evidence type="ECO:0000256" key="6">
    <source>
        <dbReference type="ARBA" id="ARBA00038095"/>
    </source>
</evidence>
<evidence type="ECO:0000256" key="9">
    <source>
        <dbReference type="ARBA" id="ARBA00045724"/>
    </source>
</evidence>
<dbReference type="InterPro" id="IPR052351">
    <property type="entry name" value="Ornithine_N-alpha-AT"/>
</dbReference>
<dbReference type="GO" id="GO:0006629">
    <property type="term" value="P:lipid metabolic process"/>
    <property type="evidence" value="ECO:0007669"/>
    <property type="project" value="UniProtKB-KW"/>
</dbReference>
<dbReference type="Proteomes" id="UP000064243">
    <property type="component" value="Unassembled WGS sequence"/>
</dbReference>
<proteinExistence type="inferred from homology"/>
<dbReference type="GO" id="GO:0043810">
    <property type="term" value="F:ornithine-acyl [acyl carrier protein] N-acyltransferase activity"/>
    <property type="evidence" value="ECO:0007669"/>
    <property type="project" value="UniProtKB-EC"/>
</dbReference>
<dbReference type="OrthoDB" id="9787072at2"/>
<protein>
    <recommendedName>
        <fullName evidence="8">L-ornithine N(alpha)-acyltransferase</fullName>
        <ecNumber evidence="7">2.3.2.30</ecNumber>
    </recommendedName>
</protein>
<dbReference type="EC" id="2.3.2.30" evidence="7"/>
<reference evidence="11 12" key="1">
    <citation type="journal article" date="2015" name="Appl. Environ. Microbiol.">
        <title>Aerobic and Anaerobic Thiosulfate Oxidation by a Cold-Adapted, Subglacial Chemoautotroph.</title>
        <authorList>
            <person name="Harrold Z.R."/>
            <person name="Skidmore M.L."/>
            <person name="Hamilton T.L."/>
            <person name="Desch L."/>
            <person name="Amada K."/>
            <person name="van Gelder W."/>
            <person name="Glover K."/>
            <person name="Roden E.E."/>
            <person name="Boyd E.S."/>
        </authorList>
    </citation>
    <scope>NUCLEOTIDE SEQUENCE [LARGE SCALE GENOMIC DNA]</scope>
    <source>
        <strain evidence="11 12">RG</strain>
    </source>
</reference>
<gene>
    <name evidence="11" type="ORF">ABW22_07830</name>
</gene>
<accession>A0A125BCQ0</accession>
<dbReference type="RefSeq" id="WP_059754456.1">
    <property type="nucleotide sequence ID" value="NZ_LDUG01000020.1"/>
</dbReference>
<comment type="similarity">
    <text evidence="6">Belongs to the acetyltransferase family. OlsB subfamily.</text>
</comment>
<evidence type="ECO:0000256" key="5">
    <source>
        <dbReference type="ARBA" id="ARBA00023315"/>
    </source>
</evidence>
<dbReference type="AlphaFoldDB" id="A0A125BCQ0"/>
<dbReference type="EMBL" id="LDUG01000020">
    <property type="protein sequence ID" value="KVW96198.1"/>
    <property type="molecule type" value="Genomic_DNA"/>
</dbReference>
<evidence type="ECO:0000256" key="2">
    <source>
        <dbReference type="ARBA" id="ARBA00022516"/>
    </source>
</evidence>
<keyword evidence="2" id="KW-0444">Lipid biosynthesis</keyword>
<dbReference type="InterPro" id="IPR016181">
    <property type="entry name" value="Acyl_CoA_acyltransferase"/>
</dbReference>
<dbReference type="PANTHER" id="PTHR37323:SF1">
    <property type="entry name" value="L-ORNITHINE N(ALPHA)-ACYLTRANSFERASE"/>
    <property type="match status" value="1"/>
</dbReference>
<evidence type="ECO:0000256" key="7">
    <source>
        <dbReference type="ARBA" id="ARBA00039058"/>
    </source>
</evidence>
<comment type="function">
    <text evidence="9">Catalyzes the first step in the biosynthesis of ornithine lipids, which are phosphorus-free membrane lipids. Catalyzes the 3-hydroxyacyl-acyl carrier protein-dependent acylation of ornithine to form lyso-ornithine lipid (LOL).</text>
</comment>
<keyword evidence="4" id="KW-0443">Lipid metabolism</keyword>
<dbReference type="STRING" id="1123392.GCA_000376425_00699"/>
<comment type="caution">
    <text evidence="11">The sequence shown here is derived from an EMBL/GenBank/DDBJ whole genome shotgun (WGS) entry which is preliminary data.</text>
</comment>
<organism evidence="11 12">
    <name type="scientific">Thiobacillus denitrificans</name>
    <dbReference type="NCBI Taxonomy" id="36861"/>
    <lineage>
        <taxon>Bacteria</taxon>
        <taxon>Pseudomonadati</taxon>
        <taxon>Pseudomonadota</taxon>
        <taxon>Betaproteobacteria</taxon>
        <taxon>Nitrosomonadales</taxon>
        <taxon>Thiobacillaceae</taxon>
        <taxon>Thiobacillus</taxon>
    </lineage>
</organism>
<evidence type="ECO:0000256" key="1">
    <source>
        <dbReference type="ARBA" id="ARBA00005189"/>
    </source>
</evidence>
<comment type="catalytic activity">
    <reaction evidence="10">
        <text>a (3R)-hydroxyacyl-[ACP] + L-ornithine = a lyso-ornithine lipid + holo-[ACP] + H(+)</text>
        <dbReference type="Rhea" id="RHEA:20633"/>
        <dbReference type="Rhea" id="RHEA-COMP:9685"/>
        <dbReference type="Rhea" id="RHEA-COMP:9945"/>
        <dbReference type="ChEBI" id="CHEBI:15378"/>
        <dbReference type="ChEBI" id="CHEBI:46911"/>
        <dbReference type="ChEBI" id="CHEBI:64479"/>
        <dbReference type="ChEBI" id="CHEBI:78827"/>
        <dbReference type="ChEBI" id="CHEBI:138482"/>
        <dbReference type="EC" id="2.3.2.30"/>
    </reaction>
    <physiologicalReaction direction="left-to-right" evidence="10">
        <dbReference type="Rhea" id="RHEA:20634"/>
    </physiologicalReaction>
</comment>
<comment type="pathway">
    <text evidence="1">Lipid metabolism.</text>
</comment>
<dbReference type="SUPFAM" id="SSF55729">
    <property type="entry name" value="Acyl-CoA N-acyltransferases (Nat)"/>
    <property type="match status" value="1"/>
</dbReference>